<dbReference type="RefSeq" id="XP_069227836.1">
    <property type="nucleotide sequence ID" value="XM_069375482.1"/>
</dbReference>
<feature type="compositionally biased region" description="Acidic residues" evidence="1">
    <location>
        <begin position="106"/>
        <end position="141"/>
    </location>
</feature>
<dbReference type="Pfam" id="PF00651">
    <property type="entry name" value="BTB"/>
    <property type="match status" value="1"/>
</dbReference>
<dbReference type="InterPro" id="IPR011333">
    <property type="entry name" value="SKP1/BTB/POZ_sf"/>
</dbReference>
<dbReference type="Proteomes" id="UP000803884">
    <property type="component" value="Unassembled WGS sequence"/>
</dbReference>
<dbReference type="InterPro" id="IPR000210">
    <property type="entry name" value="BTB/POZ_dom"/>
</dbReference>
<gene>
    <name evidence="3" type="ORF">WHR41_06877</name>
</gene>
<dbReference type="Gene3D" id="3.30.710.10">
    <property type="entry name" value="Potassium Channel Kv1.1, Chain A"/>
    <property type="match status" value="1"/>
</dbReference>
<evidence type="ECO:0000313" key="3">
    <source>
        <dbReference type="EMBL" id="KAL1584730.1"/>
    </source>
</evidence>
<protein>
    <recommendedName>
        <fullName evidence="2">BTB domain-containing protein</fullName>
    </recommendedName>
</protein>
<keyword evidence="4" id="KW-1185">Reference proteome</keyword>
<feature type="domain" description="BTB" evidence="2">
    <location>
        <begin position="25"/>
        <end position="92"/>
    </location>
</feature>
<accession>A0AB34KIY4</accession>
<evidence type="ECO:0000313" key="4">
    <source>
        <dbReference type="Proteomes" id="UP000803884"/>
    </source>
</evidence>
<dbReference type="CDD" id="cd18186">
    <property type="entry name" value="BTB_POZ_ZBTB_KLHL-like"/>
    <property type="match status" value="1"/>
</dbReference>
<sequence length="366" mass="41138">MDTPHFHASGGNCGIGSLLESGKYSDLVINCKGRSFKVHRAILCPQSEVITKECDINMREKNTGVIHHEEYDPDTMERMLSFAYTGRYVVECPDQLSTGDAPAKDEPEEDAATPEPEAPNDEPVQDELEEDDAFPEPEAPNDDLPAPRADDDETCSTTESPYGLFATEKWVAHARVYGLADYYDMPHLRFYALERFKNVTENVDNSDDLEDFIDVVEEVCKRTVREHDPLRGLVHEIVLIHAPILACNGSFITALGEREKLQDFAADMFGNLGRHMIAKTAESDARTDTLRARAKDLEVALDAAEESHNDTEGVMDRLVRSLKALPEYCRSTGCDRVMDPFEFERHGQGDWLLRCGRKGCKCKLNF</sequence>
<dbReference type="AlphaFoldDB" id="A0AB34KIY4"/>
<dbReference type="PROSITE" id="PS50097">
    <property type="entry name" value="BTB"/>
    <property type="match status" value="1"/>
</dbReference>
<organism evidence="3 4">
    <name type="scientific">Cladosporium halotolerans</name>
    <dbReference type="NCBI Taxonomy" id="1052096"/>
    <lineage>
        <taxon>Eukaryota</taxon>
        <taxon>Fungi</taxon>
        <taxon>Dikarya</taxon>
        <taxon>Ascomycota</taxon>
        <taxon>Pezizomycotina</taxon>
        <taxon>Dothideomycetes</taxon>
        <taxon>Dothideomycetidae</taxon>
        <taxon>Cladosporiales</taxon>
        <taxon>Cladosporiaceae</taxon>
        <taxon>Cladosporium</taxon>
    </lineage>
</organism>
<dbReference type="SUPFAM" id="SSF54695">
    <property type="entry name" value="POZ domain"/>
    <property type="match status" value="1"/>
</dbReference>
<reference evidence="3 4" key="1">
    <citation type="journal article" date="2020" name="Microbiol. Resour. Announc.">
        <title>Draft Genome Sequence of a Cladosporium Species Isolated from the Mesophotic Ascidian Didemnum maculosum.</title>
        <authorList>
            <person name="Gioti A."/>
            <person name="Siaperas R."/>
            <person name="Nikolaivits E."/>
            <person name="Le Goff G."/>
            <person name="Ouazzani J."/>
            <person name="Kotoulas G."/>
            <person name="Topakas E."/>
        </authorList>
    </citation>
    <scope>NUCLEOTIDE SEQUENCE [LARGE SCALE GENOMIC DNA]</scope>
    <source>
        <strain evidence="3 4">TM138-S3</strain>
    </source>
</reference>
<dbReference type="GeneID" id="96008320"/>
<name>A0AB34KIY4_9PEZI</name>
<feature type="region of interest" description="Disordered" evidence="1">
    <location>
        <begin position="94"/>
        <end position="159"/>
    </location>
</feature>
<evidence type="ECO:0000256" key="1">
    <source>
        <dbReference type="SAM" id="MobiDB-lite"/>
    </source>
</evidence>
<dbReference type="PANTHER" id="PTHR47843:SF5">
    <property type="entry name" value="BTB_POZ DOMAIN PROTEIN"/>
    <property type="match status" value="1"/>
</dbReference>
<dbReference type="EMBL" id="JAAQHG020000024">
    <property type="protein sequence ID" value="KAL1584730.1"/>
    <property type="molecule type" value="Genomic_DNA"/>
</dbReference>
<evidence type="ECO:0000259" key="2">
    <source>
        <dbReference type="PROSITE" id="PS50097"/>
    </source>
</evidence>
<comment type="caution">
    <text evidence="3">The sequence shown here is derived from an EMBL/GenBank/DDBJ whole genome shotgun (WGS) entry which is preliminary data.</text>
</comment>
<proteinExistence type="predicted"/>
<dbReference type="PANTHER" id="PTHR47843">
    <property type="entry name" value="BTB DOMAIN-CONTAINING PROTEIN-RELATED"/>
    <property type="match status" value="1"/>
</dbReference>